<gene>
    <name evidence="1" type="ORF">HNY73_002467</name>
</gene>
<reference evidence="1" key="2">
    <citation type="submission" date="2020-06" db="EMBL/GenBank/DDBJ databases">
        <authorList>
            <person name="Sheffer M."/>
        </authorList>
    </citation>
    <scope>NUCLEOTIDE SEQUENCE</scope>
</reference>
<sequence length="97" mass="11176">MSRPFVPNIVTVREHTINCKVAVLVSSCEFADHVYSRKMARKFLTVVEVLSYMNSLSYEDFDYPKMTVIPTEPDAVSDEEEIDDYFPNFVPRETNGC</sequence>
<protein>
    <submittedName>
        <fullName evidence="1">Uncharacterized protein</fullName>
    </submittedName>
</protein>
<dbReference type="EMBL" id="JABXBU010000002">
    <property type="protein sequence ID" value="KAF8794491.1"/>
    <property type="molecule type" value="Genomic_DNA"/>
</dbReference>
<reference evidence="1" key="1">
    <citation type="journal article" date="2020" name="bioRxiv">
        <title>Chromosome-level reference genome of the European wasp spider Argiope bruennichi: a resource for studies on range expansion and evolutionary adaptation.</title>
        <authorList>
            <person name="Sheffer M.M."/>
            <person name="Hoppe A."/>
            <person name="Krehenwinkel H."/>
            <person name="Uhl G."/>
            <person name="Kuss A.W."/>
            <person name="Jensen L."/>
            <person name="Jensen C."/>
            <person name="Gillespie R.G."/>
            <person name="Hoff K.J."/>
            <person name="Prost S."/>
        </authorList>
    </citation>
    <scope>NUCLEOTIDE SEQUENCE</scope>
</reference>
<evidence type="ECO:0000313" key="1">
    <source>
        <dbReference type="EMBL" id="KAF8794491.1"/>
    </source>
</evidence>
<name>A0A8T0FTS1_ARGBR</name>
<comment type="caution">
    <text evidence="1">The sequence shown here is derived from an EMBL/GenBank/DDBJ whole genome shotgun (WGS) entry which is preliminary data.</text>
</comment>
<organism evidence="1 2">
    <name type="scientific">Argiope bruennichi</name>
    <name type="common">Wasp spider</name>
    <name type="synonym">Aranea bruennichi</name>
    <dbReference type="NCBI Taxonomy" id="94029"/>
    <lineage>
        <taxon>Eukaryota</taxon>
        <taxon>Metazoa</taxon>
        <taxon>Ecdysozoa</taxon>
        <taxon>Arthropoda</taxon>
        <taxon>Chelicerata</taxon>
        <taxon>Arachnida</taxon>
        <taxon>Araneae</taxon>
        <taxon>Araneomorphae</taxon>
        <taxon>Entelegynae</taxon>
        <taxon>Araneoidea</taxon>
        <taxon>Araneidae</taxon>
        <taxon>Argiope</taxon>
    </lineage>
</organism>
<evidence type="ECO:0000313" key="2">
    <source>
        <dbReference type="Proteomes" id="UP000807504"/>
    </source>
</evidence>
<accession>A0A8T0FTS1</accession>
<keyword evidence="2" id="KW-1185">Reference proteome</keyword>
<proteinExistence type="predicted"/>
<dbReference type="Proteomes" id="UP000807504">
    <property type="component" value="Unassembled WGS sequence"/>
</dbReference>
<dbReference type="AlphaFoldDB" id="A0A8T0FTS1"/>